<accession>A0ABR1LA63</accession>
<dbReference type="Proteomes" id="UP001360953">
    <property type="component" value="Unassembled WGS sequence"/>
</dbReference>
<dbReference type="GeneID" id="92026826"/>
<reference evidence="1 2" key="1">
    <citation type="submission" date="2024-04" db="EMBL/GenBank/DDBJ databases">
        <title>Phyllosticta paracitricarpa is synonymous to the EU quarantine fungus P. citricarpa based on phylogenomic analyses.</title>
        <authorList>
            <consortium name="Lawrence Berkeley National Laboratory"/>
            <person name="Van ingen-buijs V.A."/>
            <person name="Van westerhoven A.C."/>
            <person name="Haridas S."/>
            <person name="Skiadas P."/>
            <person name="Martin F."/>
            <person name="Groenewald J.Z."/>
            <person name="Crous P.W."/>
            <person name="Seidl M.F."/>
        </authorList>
    </citation>
    <scope>NUCLEOTIDE SEQUENCE [LARGE SCALE GENOMIC DNA]</scope>
    <source>
        <strain evidence="1 2">CPC 17464</strain>
    </source>
</reference>
<organism evidence="1 2">
    <name type="scientific">Phyllosticta citribraziliensis</name>
    <dbReference type="NCBI Taxonomy" id="989973"/>
    <lineage>
        <taxon>Eukaryota</taxon>
        <taxon>Fungi</taxon>
        <taxon>Dikarya</taxon>
        <taxon>Ascomycota</taxon>
        <taxon>Pezizomycotina</taxon>
        <taxon>Dothideomycetes</taxon>
        <taxon>Dothideomycetes incertae sedis</taxon>
        <taxon>Botryosphaeriales</taxon>
        <taxon>Phyllostictaceae</taxon>
        <taxon>Phyllosticta</taxon>
    </lineage>
</organism>
<sequence length="362" mass="41392">MLLAEGIFMIYLQSLRDFGTRGPHISQEMLDMFDRCIPEEVGMPIAQGTNMVWCLRQPFRMKGIELGCKHCGMAVEKRAAWNPRSLGSIWCQACKSFFTHHHEVRPIGNIQQHMSIAAGIVVPCPEPDCKYLMVRIQRHKLEYSEATRPARWSKTRGYHVCEPCANNLKRKEDMKAIAESEDEEFCGQCSKKLSDSERVLVRGRTEDGNKICVTCCHQKQLESDFALPEGTRCPNDHCKRVLAPTDRLPKRKIPGAYGQVIGYGCQSSRPQSQRSRSQKARPVLDALRYSARETTKLSSETIMISVRDTLWPGLFSDGTTYSVEMMCPAMELEVRIPKILKIQHDAHHFRCARIEARDNFWL</sequence>
<dbReference type="EMBL" id="JBBPEH010000013">
    <property type="protein sequence ID" value="KAK7530715.1"/>
    <property type="molecule type" value="Genomic_DNA"/>
</dbReference>
<comment type="caution">
    <text evidence="1">The sequence shown here is derived from an EMBL/GenBank/DDBJ whole genome shotgun (WGS) entry which is preliminary data.</text>
</comment>
<evidence type="ECO:0000313" key="1">
    <source>
        <dbReference type="EMBL" id="KAK7530715.1"/>
    </source>
</evidence>
<evidence type="ECO:0000313" key="2">
    <source>
        <dbReference type="Proteomes" id="UP001360953"/>
    </source>
</evidence>
<proteinExistence type="predicted"/>
<gene>
    <name evidence="1" type="ORF">J3D65DRAFT_133531</name>
</gene>
<protein>
    <recommendedName>
        <fullName evidence="3">GATA-type domain-containing protein</fullName>
    </recommendedName>
</protein>
<keyword evidence="2" id="KW-1185">Reference proteome</keyword>
<evidence type="ECO:0008006" key="3">
    <source>
        <dbReference type="Google" id="ProtNLM"/>
    </source>
</evidence>
<dbReference type="RefSeq" id="XP_066650788.1">
    <property type="nucleotide sequence ID" value="XM_066793920.1"/>
</dbReference>
<name>A0ABR1LA63_9PEZI</name>